<evidence type="ECO:0000259" key="8">
    <source>
        <dbReference type="PROSITE" id="PS50928"/>
    </source>
</evidence>
<feature type="transmembrane region" description="Helical" evidence="7">
    <location>
        <begin position="73"/>
        <end position="91"/>
    </location>
</feature>
<protein>
    <submittedName>
        <fullName evidence="9">ABC transporter permease</fullName>
    </submittedName>
</protein>
<dbReference type="RefSeq" id="WP_344835531.1">
    <property type="nucleotide sequence ID" value="NZ_BAAAUV010000022.1"/>
</dbReference>
<comment type="subcellular location">
    <subcellularLocation>
        <location evidence="1 7">Cell membrane</location>
        <topology evidence="1 7">Multi-pass membrane protein</topology>
    </subcellularLocation>
</comment>
<evidence type="ECO:0000313" key="9">
    <source>
        <dbReference type="EMBL" id="GAA3231642.1"/>
    </source>
</evidence>
<keyword evidence="2 7" id="KW-0813">Transport</keyword>
<dbReference type="PANTHER" id="PTHR30151:SF0">
    <property type="entry name" value="ABC TRANSPORTER PERMEASE PROTEIN MJ0413-RELATED"/>
    <property type="match status" value="1"/>
</dbReference>
<evidence type="ECO:0000313" key="10">
    <source>
        <dbReference type="Proteomes" id="UP001501237"/>
    </source>
</evidence>
<dbReference type="InterPro" id="IPR000515">
    <property type="entry name" value="MetI-like"/>
</dbReference>
<dbReference type="Gene3D" id="1.10.3720.10">
    <property type="entry name" value="MetI-like"/>
    <property type="match status" value="1"/>
</dbReference>
<keyword evidence="4 7" id="KW-0812">Transmembrane</keyword>
<organism evidence="9 10">
    <name type="scientific">Actinocorallia longicatena</name>
    <dbReference type="NCBI Taxonomy" id="111803"/>
    <lineage>
        <taxon>Bacteria</taxon>
        <taxon>Bacillati</taxon>
        <taxon>Actinomycetota</taxon>
        <taxon>Actinomycetes</taxon>
        <taxon>Streptosporangiales</taxon>
        <taxon>Thermomonosporaceae</taxon>
        <taxon>Actinocorallia</taxon>
    </lineage>
</organism>
<reference evidence="10" key="1">
    <citation type="journal article" date="2019" name="Int. J. Syst. Evol. Microbiol.">
        <title>The Global Catalogue of Microorganisms (GCM) 10K type strain sequencing project: providing services to taxonomists for standard genome sequencing and annotation.</title>
        <authorList>
            <consortium name="The Broad Institute Genomics Platform"/>
            <consortium name="The Broad Institute Genome Sequencing Center for Infectious Disease"/>
            <person name="Wu L."/>
            <person name="Ma J."/>
        </authorList>
    </citation>
    <scope>NUCLEOTIDE SEQUENCE [LARGE SCALE GENOMIC DNA]</scope>
    <source>
        <strain evidence="10">JCM 9377</strain>
    </source>
</reference>
<gene>
    <name evidence="9" type="ORF">GCM10010468_62820</name>
</gene>
<sequence>MSALVRVLRRAWLVVLVVAAWELWTRYAEEAYFPPPSTILPALRDLWFDGPPSLLFLNETARDDFAASLGHLFGGWLLAGAAGVLVGVLIGRSTTAREVFDPVLEFLRAIPTPTLVPFFIVLFQLGATMQIMTIAFGVIWPVILNTADGVRGVDRLQLETAQVFGLGPVRRLVEIVLPAALPKIFAGLRVSLSFALILMVIAELVGSTSGIGAQLINAEHSFELPTMWAVIVFLGVLGFLFNGVLLLIERRFLGWHAGARQTAS</sequence>
<feature type="domain" description="ABC transmembrane type-1" evidence="8">
    <location>
        <begin position="65"/>
        <end position="249"/>
    </location>
</feature>
<evidence type="ECO:0000256" key="4">
    <source>
        <dbReference type="ARBA" id="ARBA00022692"/>
    </source>
</evidence>
<evidence type="ECO:0000256" key="3">
    <source>
        <dbReference type="ARBA" id="ARBA00022475"/>
    </source>
</evidence>
<dbReference type="CDD" id="cd06261">
    <property type="entry name" value="TM_PBP2"/>
    <property type="match status" value="1"/>
</dbReference>
<evidence type="ECO:0000256" key="2">
    <source>
        <dbReference type="ARBA" id="ARBA00022448"/>
    </source>
</evidence>
<feature type="transmembrane region" description="Helical" evidence="7">
    <location>
        <begin position="228"/>
        <end position="248"/>
    </location>
</feature>
<evidence type="ECO:0000256" key="7">
    <source>
        <dbReference type="RuleBase" id="RU363032"/>
    </source>
</evidence>
<dbReference type="PROSITE" id="PS50928">
    <property type="entry name" value="ABC_TM1"/>
    <property type="match status" value="1"/>
</dbReference>
<proteinExistence type="inferred from homology"/>
<dbReference type="Pfam" id="PF00528">
    <property type="entry name" value="BPD_transp_1"/>
    <property type="match status" value="1"/>
</dbReference>
<keyword evidence="5 7" id="KW-1133">Transmembrane helix</keyword>
<dbReference type="Proteomes" id="UP001501237">
    <property type="component" value="Unassembled WGS sequence"/>
</dbReference>
<evidence type="ECO:0000256" key="5">
    <source>
        <dbReference type="ARBA" id="ARBA00022989"/>
    </source>
</evidence>
<keyword evidence="6 7" id="KW-0472">Membrane</keyword>
<dbReference type="EMBL" id="BAAAUV010000022">
    <property type="protein sequence ID" value="GAA3231642.1"/>
    <property type="molecule type" value="Genomic_DNA"/>
</dbReference>
<evidence type="ECO:0000256" key="1">
    <source>
        <dbReference type="ARBA" id="ARBA00004651"/>
    </source>
</evidence>
<comment type="caution">
    <text evidence="9">The sequence shown here is derived from an EMBL/GenBank/DDBJ whole genome shotgun (WGS) entry which is preliminary data.</text>
</comment>
<feature type="transmembrane region" description="Helical" evidence="7">
    <location>
        <begin position="192"/>
        <end position="216"/>
    </location>
</feature>
<name>A0ABP6QLG3_9ACTN</name>
<comment type="similarity">
    <text evidence="7">Belongs to the binding-protein-dependent transport system permease family.</text>
</comment>
<evidence type="ECO:0000256" key="6">
    <source>
        <dbReference type="ARBA" id="ARBA00023136"/>
    </source>
</evidence>
<keyword evidence="3" id="KW-1003">Cell membrane</keyword>
<feature type="transmembrane region" description="Helical" evidence="7">
    <location>
        <begin position="129"/>
        <end position="147"/>
    </location>
</feature>
<dbReference type="PANTHER" id="PTHR30151">
    <property type="entry name" value="ALKANE SULFONATE ABC TRANSPORTER-RELATED, MEMBRANE SUBUNIT"/>
    <property type="match status" value="1"/>
</dbReference>
<accession>A0ABP6QLG3</accession>
<dbReference type="InterPro" id="IPR035906">
    <property type="entry name" value="MetI-like_sf"/>
</dbReference>
<dbReference type="SUPFAM" id="SSF161098">
    <property type="entry name" value="MetI-like"/>
    <property type="match status" value="1"/>
</dbReference>
<keyword evidence="10" id="KW-1185">Reference proteome</keyword>